<name>A0A6L9EQ25_CLOBU</name>
<dbReference type="EMBL" id="WOFV02000025">
    <property type="protein sequence ID" value="NAS18085.1"/>
    <property type="molecule type" value="Genomic_DNA"/>
</dbReference>
<feature type="region of interest" description="Disordered" evidence="2">
    <location>
        <begin position="1"/>
        <end position="23"/>
    </location>
</feature>
<sequence length="214" mass="24857">MDKKFLEVSEIKDRSKQEPKRLSSREVAEMMEVEHSKLLRKIDGINEDFVKAQIGFYKYWNEGEYINPVNNKPCREFQISKKGCEFLAHKTTGTKGNLFTDKYMDRFEEMENQINGTTSIDELTTIDKVFGLLEGTKLIGAVVQAVVNITVQQRMNTLDVLNKETKKVIIDQLENKNMELSNESARMWKEIKDNQAVINMLTGNELKQLEYDDF</sequence>
<reference evidence="3 4" key="1">
    <citation type="submission" date="2020-01" db="EMBL/GenBank/DDBJ databases">
        <title>Genome sequence of a 1,3-propanediol producer, Clostridium butyricum S3.</title>
        <authorList>
            <person name="Zhou J."/>
        </authorList>
    </citation>
    <scope>NUCLEOTIDE SEQUENCE [LARGE SCALE GENOMIC DNA]</scope>
    <source>
        <strain evidence="3 4">S3</strain>
    </source>
</reference>
<evidence type="ECO:0000256" key="2">
    <source>
        <dbReference type="SAM" id="MobiDB-lite"/>
    </source>
</evidence>
<feature type="coiled-coil region" evidence="1">
    <location>
        <begin position="163"/>
        <end position="190"/>
    </location>
</feature>
<accession>A0A6L9EQ25</accession>
<protein>
    <recommendedName>
        <fullName evidence="5">Rha family transcriptional regulator</fullName>
    </recommendedName>
</protein>
<keyword evidence="1" id="KW-0175">Coiled coil</keyword>
<evidence type="ECO:0008006" key="5">
    <source>
        <dbReference type="Google" id="ProtNLM"/>
    </source>
</evidence>
<dbReference type="Proteomes" id="UP000474042">
    <property type="component" value="Unassembled WGS sequence"/>
</dbReference>
<evidence type="ECO:0000256" key="1">
    <source>
        <dbReference type="SAM" id="Coils"/>
    </source>
</evidence>
<gene>
    <name evidence="3" type="ORF">GND98_009420</name>
</gene>
<comment type="caution">
    <text evidence="3">The sequence shown here is derived from an EMBL/GenBank/DDBJ whole genome shotgun (WGS) entry which is preliminary data.</text>
</comment>
<dbReference type="AlphaFoldDB" id="A0A6L9EQ25"/>
<dbReference type="Pfam" id="PF09669">
    <property type="entry name" value="Phage_pRha"/>
    <property type="match status" value="1"/>
</dbReference>
<proteinExistence type="predicted"/>
<evidence type="ECO:0000313" key="4">
    <source>
        <dbReference type="Proteomes" id="UP000474042"/>
    </source>
</evidence>
<dbReference type="InterPro" id="IPR014054">
    <property type="entry name" value="Phage_regulatory_Rha"/>
</dbReference>
<organism evidence="3 4">
    <name type="scientific">Clostridium butyricum</name>
    <dbReference type="NCBI Taxonomy" id="1492"/>
    <lineage>
        <taxon>Bacteria</taxon>
        <taxon>Bacillati</taxon>
        <taxon>Bacillota</taxon>
        <taxon>Clostridia</taxon>
        <taxon>Eubacteriales</taxon>
        <taxon>Clostridiaceae</taxon>
        <taxon>Clostridium</taxon>
    </lineage>
</organism>
<evidence type="ECO:0000313" key="3">
    <source>
        <dbReference type="EMBL" id="NAS18085.1"/>
    </source>
</evidence>